<organism evidence="1 2">
    <name type="scientific">Weissella soli</name>
    <dbReference type="NCBI Taxonomy" id="155866"/>
    <lineage>
        <taxon>Bacteria</taxon>
        <taxon>Bacillati</taxon>
        <taxon>Bacillota</taxon>
        <taxon>Bacilli</taxon>
        <taxon>Lactobacillales</taxon>
        <taxon>Lactobacillaceae</taxon>
        <taxon>Weissella</taxon>
    </lineage>
</organism>
<dbReference type="EMBL" id="QRAS01000001">
    <property type="protein sequence ID" value="RDL12191.1"/>
    <property type="molecule type" value="Genomic_DNA"/>
</dbReference>
<dbReference type="RefSeq" id="WP_070230242.1">
    <property type="nucleotide sequence ID" value="NZ_BJYO01000002.1"/>
</dbReference>
<dbReference type="Gene3D" id="3.30.1820.10">
    <property type="entry name" value="Lp2179-like"/>
    <property type="match status" value="1"/>
</dbReference>
<evidence type="ECO:0000313" key="1">
    <source>
        <dbReference type="EMBL" id="RDL12191.1"/>
    </source>
</evidence>
<protein>
    <submittedName>
        <fullName evidence="1">Putative enzyme in amino acid metabolism</fullName>
    </submittedName>
</protein>
<dbReference type="AlphaFoldDB" id="A0A288QU55"/>
<proteinExistence type="predicted"/>
<dbReference type="SUPFAM" id="SSF160800">
    <property type="entry name" value="Lp2179-like"/>
    <property type="match status" value="1"/>
</dbReference>
<dbReference type="KEGG" id="wso:WSWS_00997"/>
<sequence length="114" mass="12655">MAFEKSVKVAGDTVTYEFNPGLKKYALGDTGFVQNNAGAYIMQRALEPSKGLAQSIKLKVSIDKNLTGVKIKTVNPSGNDTVNIFKNSNPELVELFRFYLNELVEREILLIKEA</sequence>
<dbReference type="InterPro" id="IPR014965">
    <property type="entry name" value="Amino_acid_metab_prot_put"/>
</dbReference>
<dbReference type="GeneID" id="94546189"/>
<name>A0A288QU55_9LACO</name>
<keyword evidence="2" id="KW-1185">Reference proteome</keyword>
<reference evidence="1 2" key="1">
    <citation type="submission" date="2018-07" db="EMBL/GenBank/DDBJ databases">
        <title>Genomic Encyclopedia of Type Strains, Phase III (KMG-III): the genomes of soil and plant-associated and newly described type strains.</title>
        <authorList>
            <person name="Whitman W."/>
        </authorList>
    </citation>
    <scope>NUCLEOTIDE SEQUENCE [LARGE SCALE GENOMIC DNA]</scope>
    <source>
        <strain evidence="1 2">CECT 7031</strain>
    </source>
</reference>
<accession>A0A288QU55</accession>
<comment type="caution">
    <text evidence="1">The sequence shown here is derived from an EMBL/GenBank/DDBJ whole genome shotgun (WGS) entry which is preliminary data.</text>
</comment>
<dbReference type="Proteomes" id="UP000254912">
    <property type="component" value="Unassembled WGS sequence"/>
</dbReference>
<dbReference type="Pfam" id="PF08866">
    <property type="entry name" value="DUF1831"/>
    <property type="match status" value="1"/>
</dbReference>
<dbReference type="InterPro" id="IPR035942">
    <property type="entry name" value="Lp2179-like_sf"/>
</dbReference>
<evidence type="ECO:0000313" key="2">
    <source>
        <dbReference type="Proteomes" id="UP000254912"/>
    </source>
</evidence>
<gene>
    <name evidence="1" type="ORF">DFP99_0626</name>
</gene>